<dbReference type="RefSeq" id="WP_105367380.1">
    <property type="nucleotide sequence ID" value="NZ_NEMB01000003.1"/>
</dbReference>
<accession>A0A2S8R6M4</accession>
<dbReference type="Proteomes" id="UP000239720">
    <property type="component" value="Unassembled WGS sequence"/>
</dbReference>
<dbReference type="AlphaFoldDB" id="A0A2S8R6M4"/>
<protein>
    <submittedName>
        <fullName evidence="1">Uncharacterized protein</fullName>
    </submittedName>
</protein>
<organism evidence="1 2">
    <name type="scientific">Acetivibrio saccincola</name>
    <dbReference type="NCBI Taxonomy" id="1677857"/>
    <lineage>
        <taxon>Bacteria</taxon>
        <taxon>Bacillati</taxon>
        <taxon>Bacillota</taxon>
        <taxon>Clostridia</taxon>
        <taxon>Eubacteriales</taxon>
        <taxon>Oscillospiraceae</taxon>
        <taxon>Acetivibrio</taxon>
    </lineage>
</organism>
<dbReference type="EMBL" id="NEMB01000003">
    <property type="protein sequence ID" value="PQQ65449.1"/>
    <property type="molecule type" value="Genomic_DNA"/>
</dbReference>
<name>A0A2S8R6M4_9FIRM</name>
<reference evidence="1 2" key="1">
    <citation type="journal article" date="2018" name="Syst. Appl. Microbiol.">
        <title>Characterization and high-quality draft genome sequence of Herbivorax saccincola A7, an anaerobic, alkaliphilic, thermophilic, cellulolytic, and xylanolytic bacterium.</title>
        <authorList>
            <person name="Aikawa S."/>
            <person name="Baramee S."/>
            <person name="Sermsathanaswadi J."/>
            <person name="Thianheng P."/>
            <person name="Tachaapaikoon C."/>
            <person name="Shikata A."/>
            <person name="Waeonukul R."/>
            <person name="Pason P."/>
            <person name="Ratanakhanokchai K."/>
            <person name="Kosugi A."/>
        </authorList>
    </citation>
    <scope>NUCLEOTIDE SEQUENCE [LARGE SCALE GENOMIC DNA]</scope>
    <source>
        <strain evidence="1 2">A7</strain>
    </source>
</reference>
<proteinExistence type="predicted"/>
<sequence>MTGKMTLALTLDKADIDILKILNSNCYLIMGIRFVAEDMILLDVSAFTNAADAIKREEEK</sequence>
<evidence type="ECO:0000313" key="1">
    <source>
        <dbReference type="EMBL" id="PQQ65449.1"/>
    </source>
</evidence>
<comment type="caution">
    <text evidence="1">The sequence shown here is derived from an EMBL/GenBank/DDBJ whole genome shotgun (WGS) entry which is preliminary data.</text>
</comment>
<evidence type="ECO:0000313" key="2">
    <source>
        <dbReference type="Proteomes" id="UP000239720"/>
    </source>
</evidence>
<gene>
    <name evidence="1" type="ORF">B9R14_00785</name>
</gene>